<keyword evidence="3" id="KW-1185">Reference proteome</keyword>
<dbReference type="InterPro" id="IPR048136">
    <property type="entry name" value="STM3941-like"/>
</dbReference>
<accession>A0A0R2I010</accession>
<feature type="transmembrane region" description="Helical" evidence="1">
    <location>
        <begin position="15"/>
        <end position="35"/>
    </location>
</feature>
<reference evidence="2 3" key="1">
    <citation type="journal article" date="2015" name="Genome Announc.">
        <title>Expanding the biotechnology potential of lactobacilli through comparative genomics of 213 strains and associated genera.</title>
        <authorList>
            <person name="Sun Z."/>
            <person name="Harris H.M."/>
            <person name="McCann A."/>
            <person name="Guo C."/>
            <person name="Argimon S."/>
            <person name="Zhang W."/>
            <person name="Yang X."/>
            <person name="Jeffery I.B."/>
            <person name="Cooney J.C."/>
            <person name="Kagawa T.F."/>
            <person name="Liu W."/>
            <person name="Song Y."/>
            <person name="Salvetti E."/>
            <person name="Wrobel A."/>
            <person name="Rasinkangas P."/>
            <person name="Parkhill J."/>
            <person name="Rea M.C."/>
            <person name="O'Sullivan O."/>
            <person name="Ritari J."/>
            <person name="Douillard F.P."/>
            <person name="Paul Ross R."/>
            <person name="Yang R."/>
            <person name="Briner A.E."/>
            <person name="Felis G.E."/>
            <person name="de Vos W.M."/>
            <person name="Barrangou R."/>
            <person name="Klaenhammer T.R."/>
            <person name="Caufield P.W."/>
            <person name="Cui Y."/>
            <person name="Zhang H."/>
            <person name="O'Toole P.W."/>
        </authorList>
    </citation>
    <scope>NUCLEOTIDE SEQUENCE [LARGE SCALE GENOMIC DNA]</scope>
    <source>
        <strain evidence="2 3">DSM 17896</strain>
    </source>
</reference>
<keyword evidence="1" id="KW-0812">Transmembrane</keyword>
<dbReference type="PATRIC" id="fig|396268.3.peg.932"/>
<sequence>MAKDNDRYQVYPDRVRIAIIDCAYLIIIVCLAGVLFIQASWIWKAFAVFFIILFGILAYQTLAPALSKQPLYVIDQNGVTDYTHKDEKVTVPWSQIQKIELAPNNASMEIGIIAMNVLTDKEKQAEAVKKNYSHNGNLAIYSIIIDGFKFRRKPFLRIYDELQKQGLKYNPKILINKYRG</sequence>
<evidence type="ECO:0000313" key="2">
    <source>
        <dbReference type="EMBL" id="KRN58473.1"/>
    </source>
</evidence>
<organism evidence="2 3">
    <name type="scientific">Limosilactobacillus secaliphilus</name>
    <dbReference type="NCBI Taxonomy" id="396268"/>
    <lineage>
        <taxon>Bacteria</taxon>
        <taxon>Bacillati</taxon>
        <taxon>Bacillota</taxon>
        <taxon>Bacilli</taxon>
        <taxon>Lactobacillales</taxon>
        <taxon>Lactobacillaceae</taxon>
        <taxon>Limosilactobacillus</taxon>
    </lineage>
</organism>
<keyword evidence="1" id="KW-0472">Membrane</keyword>
<comment type="caution">
    <text evidence="2">The sequence shown here is derived from an EMBL/GenBank/DDBJ whole genome shotgun (WGS) entry which is preliminary data.</text>
</comment>
<dbReference type="EMBL" id="JQBW01000010">
    <property type="protein sequence ID" value="KRN58473.1"/>
    <property type="molecule type" value="Genomic_DNA"/>
</dbReference>
<dbReference type="AlphaFoldDB" id="A0A0R2I010"/>
<name>A0A0R2I010_9LACO</name>
<dbReference type="Proteomes" id="UP000050934">
    <property type="component" value="Unassembled WGS sequence"/>
</dbReference>
<evidence type="ECO:0000256" key="1">
    <source>
        <dbReference type="SAM" id="Phobius"/>
    </source>
</evidence>
<dbReference type="OrthoDB" id="2285061at2"/>
<feature type="transmembrane region" description="Helical" evidence="1">
    <location>
        <begin position="41"/>
        <end position="59"/>
    </location>
</feature>
<dbReference type="NCBIfam" id="NF041635">
    <property type="entry name" value="STM3941_fam"/>
    <property type="match status" value="1"/>
</dbReference>
<evidence type="ECO:0000313" key="3">
    <source>
        <dbReference type="Proteomes" id="UP000050934"/>
    </source>
</evidence>
<dbReference type="RefSeq" id="WP_057741905.1">
    <property type="nucleotide sequence ID" value="NZ_JQBW01000010.1"/>
</dbReference>
<protein>
    <submittedName>
        <fullName evidence="2">Uncharacterized protein</fullName>
    </submittedName>
</protein>
<gene>
    <name evidence="2" type="ORF">IV45_GL000920</name>
</gene>
<keyword evidence="1" id="KW-1133">Transmembrane helix</keyword>
<proteinExistence type="predicted"/>
<dbReference type="STRING" id="396268.IV45_GL000920"/>